<dbReference type="Proteomes" id="UP001227268">
    <property type="component" value="Unassembled WGS sequence"/>
</dbReference>
<comment type="caution">
    <text evidence="1">The sequence shown here is derived from an EMBL/GenBank/DDBJ whole genome shotgun (WGS) entry which is preliminary data.</text>
</comment>
<evidence type="ECO:0000313" key="2">
    <source>
        <dbReference type="Proteomes" id="UP001227268"/>
    </source>
</evidence>
<dbReference type="EMBL" id="JASBWT010000017">
    <property type="protein sequence ID" value="KAJ9097309.1"/>
    <property type="molecule type" value="Genomic_DNA"/>
</dbReference>
<reference evidence="1" key="1">
    <citation type="submission" date="2023-04" db="EMBL/GenBank/DDBJ databases">
        <title>Draft Genome sequencing of Naganishia species isolated from polar environments using Oxford Nanopore Technology.</title>
        <authorList>
            <person name="Leo P."/>
            <person name="Venkateswaran K."/>
        </authorList>
    </citation>
    <scope>NUCLEOTIDE SEQUENCE</scope>
    <source>
        <strain evidence="1">MNA-CCFEE 5423</strain>
    </source>
</reference>
<sequence>MADGAPCDVADNFGVVYVKARLQEFPPEKRDAMKAELNFQLWATELERRSWGQNMTVKQWGNVVEAFFKRQKPEEAIGGGEQEEKPASNNGTPGKSPSILGSDDNEKSALQPSGTSRTTQHHLGDVSTRTRPPSTS</sequence>
<organism evidence="1 2">
    <name type="scientific">Naganishia friedmannii</name>
    <dbReference type="NCBI Taxonomy" id="89922"/>
    <lineage>
        <taxon>Eukaryota</taxon>
        <taxon>Fungi</taxon>
        <taxon>Dikarya</taxon>
        <taxon>Basidiomycota</taxon>
        <taxon>Agaricomycotina</taxon>
        <taxon>Tremellomycetes</taxon>
        <taxon>Filobasidiales</taxon>
        <taxon>Filobasidiaceae</taxon>
        <taxon>Naganishia</taxon>
    </lineage>
</organism>
<protein>
    <submittedName>
        <fullName evidence="1">Uncharacterized protein</fullName>
    </submittedName>
</protein>
<name>A0ACC2VDR8_9TREE</name>
<proteinExistence type="predicted"/>
<keyword evidence="2" id="KW-1185">Reference proteome</keyword>
<evidence type="ECO:0000313" key="1">
    <source>
        <dbReference type="EMBL" id="KAJ9097309.1"/>
    </source>
</evidence>
<gene>
    <name evidence="1" type="ORF">QFC21_004978</name>
</gene>
<accession>A0ACC2VDR8</accession>